<dbReference type="PANTHER" id="PTHR42781">
    <property type="entry name" value="SPERMIDINE/PUTRESCINE IMPORT ATP-BINDING PROTEIN POTA"/>
    <property type="match status" value="1"/>
</dbReference>
<dbReference type="PROSITE" id="PS00211">
    <property type="entry name" value="ABC_TRANSPORTER_1"/>
    <property type="match status" value="1"/>
</dbReference>
<sequence>MKVEVHGLTLTYGDAVAVSDLDLTVEEGESLVLLGQSGCGKTSTMRCIAGLETPAAGVISIGGRPVFDSGSGLNRAPNKRNIGMVFQSYAIWPHMTVFENVAFPLKMKGTKGAEMRTAVRETLELVGLDHLADRGASLLSGGQMQRVALARSLAMQPSVLLLDEPLSNLDARLRHRLRMELRELQLRLRVTSMYVTHDQDEALALADRIALMQSGRIVQIGTPPEIYAKPRSASIAEFLGVDNIIPVTREDASCVRLPSAGQKLQVEPYEATGDLRLCIRAEDVLLGPDGMKDTDLGPDGMTVTNALPGKVAGFVFQGSTVVYRIRVGTDLELDAVQLRSSGPLLGLDDAVTVALPPGAIRVLPAEVPVEEPAGVPA</sequence>
<keyword evidence="6" id="KW-0408">Iron</keyword>
<evidence type="ECO:0000256" key="8">
    <source>
        <dbReference type="ARBA" id="ARBA00023136"/>
    </source>
</evidence>
<protein>
    <submittedName>
        <fullName evidence="10">ABC transporter ATP-binding protein</fullName>
    </submittedName>
</protein>
<dbReference type="Pfam" id="PF00005">
    <property type="entry name" value="ABC_tran"/>
    <property type="match status" value="1"/>
</dbReference>
<dbReference type="InterPro" id="IPR008995">
    <property type="entry name" value="Mo/tungstate-bd_C_term_dom"/>
</dbReference>
<dbReference type="InterPro" id="IPR003593">
    <property type="entry name" value="AAA+_ATPase"/>
</dbReference>
<dbReference type="InterPro" id="IPR003439">
    <property type="entry name" value="ABC_transporter-like_ATP-bd"/>
</dbReference>
<dbReference type="InterPro" id="IPR017871">
    <property type="entry name" value="ABC_transporter-like_CS"/>
</dbReference>
<keyword evidence="5 10" id="KW-0067">ATP-binding</keyword>
<dbReference type="CDD" id="cd03259">
    <property type="entry name" value="ABC_Carb_Solutes_like"/>
    <property type="match status" value="1"/>
</dbReference>
<evidence type="ECO:0000313" key="10">
    <source>
        <dbReference type="EMBL" id="GAA3617563.1"/>
    </source>
</evidence>
<keyword evidence="8" id="KW-0472">Membrane</keyword>
<dbReference type="SUPFAM" id="SSF52540">
    <property type="entry name" value="P-loop containing nucleoside triphosphate hydrolases"/>
    <property type="match status" value="1"/>
</dbReference>
<evidence type="ECO:0000259" key="9">
    <source>
        <dbReference type="PROSITE" id="PS50893"/>
    </source>
</evidence>
<dbReference type="EMBL" id="BAABDQ010000056">
    <property type="protein sequence ID" value="GAA3617563.1"/>
    <property type="molecule type" value="Genomic_DNA"/>
</dbReference>
<gene>
    <name evidence="10" type="ORF">GCM10022419_123780</name>
</gene>
<keyword evidence="2" id="KW-1003">Cell membrane</keyword>
<keyword evidence="7" id="KW-0406">Ion transport</keyword>
<dbReference type="Gene3D" id="3.40.50.300">
    <property type="entry name" value="P-loop containing nucleotide triphosphate hydrolases"/>
    <property type="match status" value="1"/>
</dbReference>
<dbReference type="SMART" id="SM00382">
    <property type="entry name" value="AAA"/>
    <property type="match status" value="1"/>
</dbReference>
<evidence type="ECO:0000256" key="6">
    <source>
        <dbReference type="ARBA" id="ARBA00023004"/>
    </source>
</evidence>
<keyword evidence="11" id="KW-1185">Reference proteome</keyword>
<keyword evidence="4" id="KW-0547">Nucleotide-binding</keyword>
<evidence type="ECO:0000256" key="3">
    <source>
        <dbReference type="ARBA" id="ARBA00022496"/>
    </source>
</evidence>
<dbReference type="GO" id="GO:0005524">
    <property type="term" value="F:ATP binding"/>
    <property type="evidence" value="ECO:0007669"/>
    <property type="project" value="UniProtKB-KW"/>
</dbReference>
<evidence type="ECO:0000256" key="1">
    <source>
        <dbReference type="ARBA" id="ARBA00022448"/>
    </source>
</evidence>
<evidence type="ECO:0000256" key="5">
    <source>
        <dbReference type="ARBA" id="ARBA00022840"/>
    </source>
</evidence>
<accession>A0ABP6ZUW7</accession>
<proteinExistence type="predicted"/>
<evidence type="ECO:0000256" key="7">
    <source>
        <dbReference type="ARBA" id="ARBA00023065"/>
    </source>
</evidence>
<keyword evidence="1" id="KW-0813">Transport</keyword>
<organism evidence="10 11">
    <name type="scientific">Nonomuraea rosea</name>
    <dbReference type="NCBI Taxonomy" id="638574"/>
    <lineage>
        <taxon>Bacteria</taxon>
        <taxon>Bacillati</taxon>
        <taxon>Actinomycetota</taxon>
        <taxon>Actinomycetes</taxon>
        <taxon>Streptosporangiales</taxon>
        <taxon>Streptosporangiaceae</taxon>
        <taxon>Nonomuraea</taxon>
    </lineage>
</organism>
<evidence type="ECO:0000256" key="4">
    <source>
        <dbReference type="ARBA" id="ARBA00022741"/>
    </source>
</evidence>
<keyword evidence="3" id="KW-0410">Iron transport</keyword>
<reference evidence="11" key="1">
    <citation type="journal article" date="2019" name="Int. J. Syst. Evol. Microbiol.">
        <title>The Global Catalogue of Microorganisms (GCM) 10K type strain sequencing project: providing services to taxonomists for standard genome sequencing and annotation.</title>
        <authorList>
            <consortium name="The Broad Institute Genomics Platform"/>
            <consortium name="The Broad Institute Genome Sequencing Center for Infectious Disease"/>
            <person name="Wu L."/>
            <person name="Ma J."/>
        </authorList>
    </citation>
    <scope>NUCLEOTIDE SEQUENCE [LARGE SCALE GENOMIC DNA]</scope>
    <source>
        <strain evidence="11">JCM 17326</strain>
    </source>
</reference>
<dbReference type="InterPro" id="IPR027417">
    <property type="entry name" value="P-loop_NTPase"/>
</dbReference>
<dbReference type="PANTHER" id="PTHR42781:SF4">
    <property type="entry name" value="SPERMIDINE_PUTRESCINE IMPORT ATP-BINDING PROTEIN POTA"/>
    <property type="match status" value="1"/>
</dbReference>
<dbReference type="PROSITE" id="PS50893">
    <property type="entry name" value="ABC_TRANSPORTER_2"/>
    <property type="match status" value="1"/>
</dbReference>
<name>A0ABP6ZUW7_9ACTN</name>
<dbReference type="InterPro" id="IPR050093">
    <property type="entry name" value="ABC_SmlMolc_Importer"/>
</dbReference>
<comment type="caution">
    <text evidence="10">The sequence shown here is derived from an EMBL/GenBank/DDBJ whole genome shotgun (WGS) entry which is preliminary data.</text>
</comment>
<dbReference type="InterPro" id="IPR015853">
    <property type="entry name" value="ABC_transpr_FbpC"/>
</dbReference>
<dbReference type="RefSeq" id="WP_345577828.1">
    <property type="nucleotide sequence ID" value="NZ_BAABDQ010000056.1"/>
</dbReference>
<dbReference type="SUPFAM" id="SSF50331">
    <property type="entry name" value="MOP-like"/>
    <property type="match status" value="1"/>
</dbReference>
<dbReference type="Proteomes" id="UP001500630">
    <property type="component" value="Unassembled WGS sequence"/>
</dbReference>
<feature type="domain" description="ABC transporter" evidence="9">
    <location>
        <begin position="3"/>
        <end position="239"/>
    </location>
</feature>
<evidence type="ECO:0000256" key="2">
    <source>
        <dbReference type="ARBA" id="ARBA00022475"/>
    </source>
</evidence>
<evidence type="ECO:0000313" key="11">
    <source>
        <dbReference type="Proteomes" id="UP001500630"/>
    </source>
</evidence>
<dbReference type="Pfam" id="PF08402">
    <property type="entry name" value="TOBE_2"/>
    <property type="match status" value="1"/>
</dbReference>
<dbReference type="InterPro" id="IPR013611">
    <property type="entry name" value="Transp-assoc_OB_typ2"/>
</dbReference>